<evidence type="ECO:0000256" key="1">
    <source>
        <dbReference type="SAM" id="MobiDB-lite"/>
    </source>
</evidence>
<dbReference type="RefSeq" id="XP_027262321.1">
    <property type="nucleotide sequence ID" value="XM_027406520.2"/>
</dbReference>
<evidence type="ECO:0000313" key="5">
    <source>
        <dbReference type="RefSeq" id="XP_027262323.1"/>
    </source>
</evidence>
<dbReference type="RefSeq" id="XP_027262323.1">
    <property type="nucleotide sequence ID" value="XM_027406522.2"/>
</dbReference>
<feature type="compositionally biased region" description="Low complexity" evidence="1">
    <location>
        <begin position="54"/>
        <end position="70"/>
    </location>
</feature>
<dbReference type="Proteomes" id="UP001108280">
    <property type="component" value="Chromosome 3"/>
</dbReference>
<dbReference type="AlphaFoldDB" id="A0A9J7JK87"/>
<organism evidence="2 3">
    <name type="scientific">Cricetulus griseus</name>
    <name type="common">Chinese hamster</name>
    <name type="synonym">Cricetulus barabensis griseus</name>
    <dbReference type="NCBI Taxonomy" id="10029"/>
    <lineage>
        <taxon>Eukaryota</taxon>
        <taxon>Metazoa</taxon>
        <taxon>Chordata</taxon>
        <taxon>Craniata</taxon>
        <taxon>Vertebrata</taxon>
        <taxon>Euteleostomi</taxon>
        <taxon>Mammalia</taxon>
        <taxon>Eutheria</taxon>
        <taxon>Euarchontoglires</taxon>
        <taxon>Glires</taxon>
        <taxon>Rodentia</taxon>
        <taxon>Myomorpha</taxon>
        <taxon>Muroidea</taxon>
        <taxon>Cricetidae</taxon>
        <taxon>Cricetinae</taxon>
        <taxon>Cricetulus</taxon>
    </lineage>
</organism>
<proteinExistence type="predicted"/>
<feature type="compositionally biased region" description="Pro residues" evidence="1">
    <location>
        <begin position="71"/>
        <end position="85"/>
    </location>
</feature>
<reference evidence="3 4" key="3">
    <citation type="submission" date="2025-04" db="UniProtKB">
        <authorList>
            <consortium name="RefSeq"/>
        </authorList>
    </citation>
    <scope>IDENTIFICATION</scope>
    <source>
        <strain evidence="3 4">17A/GY</strain>
        <tissue evidence="3 4">Liver</tissue>
    </source>
</reference>
<evidence type="ECO:0000313" key="4">
    <source>
        <dbReference type="RefSeq" id="XP_027262322.1"/>
    </source>
</evidence>
<dbReference type="RefSeq" id="XP_027262322.1">
    <property type="nucleotide sequence ID" value="XM_027406521.2"/>
</dbReference>
<protein>
    <submittedName>
        <fullName evidence="3 4">Serine/arginine repetitive matrix protein 3-like</fullName>
    </submittedName>
</protein>
<reference evidence="2" key="1">
    <citation type="journal article" date="2018" name="Biotechnol. Bioeng.">
        <title>A reference genome of the Chinese hamster based on a hybrid assembly strategy.</title>
        <authorList>
            <person name="Rupp O."/>
            <person name="MacDonald M.L."/>
            <person name="Li S."/>
            <person name="Dhiman H."/>
            <person name="Polson S."/>
            <person name="Griep S."/>
            <person name="Heffner K."/>
            <person name="Hernandez I."/>
            <person name="Brinkrolf K."/>
            <person name="Jadhav V."/>
            <person name="Samoudi M."/>
            <person name="Hao H."/>
            <person name="Kingham B."/>
            <person name="Goesmann A."/>
            <person name="Betenbaugh M.J."/>
            <person name="Lewis N.E."/>
            <person name="Borth N."/>
            <person name="Lee K.H."/>
        </authorList>
    </citation>
    <scope>NUCLEOTIDE SEQUENCE [LARGE SCALE GENOMIC DNA]</scope>
    <source>
        <strain evidence="2">17A/GY</strain>
    </source>
</reference>
<evidence type="ECO:0000313" key="3">
    <source>
        <dbReference type="RefSeq" id="XP_027262321.1"/>
    </source>
</evidence>
<dbReference type="KEGG" id="cge:103164358"/>
<sequence>MVRATAPRAVRPNLTVAAELRLALPWPRTTSAVRRGRGGGGAGACDSRERRGDLSPSSLRNRLRLRTQQPRPAPPLSPPPCPAPRAIPRRARPPPEPPPWRDATRGGRKFIRLQTRPSRGDRQLRARRTPSAASPPSSRPGASAEYTDAGGGGRAGRRAYKTLLPASADGHRAPGPAAPRRSGILQLSNNFAESHHVTIQAPSNWPVGRVIQLCLLSPPASQKGPSVERCV</sequence>
<evidence type="ECO:0000313" key="2">
    <source>
        <dbReference type="Proteomes" id="UP001108280"/>
    </source>
</evidence>
<gene>
    <name evidence="3 4 5" type="primary">LOC103164358</name>
</gene>
<dbReference type="GeneID" id="103164358"/>
<name>A0A9J7JK87_CRIGR</name>
<feature type="compositionally biased region" description="Low complexity" evidence="1">
    <location>
        <begin position="129"/>
        <end position="144"/>
    </location>
</feature>
<keyword evidence="2" id="KW-1185">Reference proteome</keyword>
<accession>A0A9J7JK87</accession>
<feature type="region of interest" description="Disordered" evidence="1">
    <location>
        <begin position="31"/>
        <end position="156"/>
    </location>
</feature>
<reference evidence="2" key="2">
    <citation type="journal article" date="2020" name="Biotechnol. Bioeng.">
        <title>Chromosome-scale scaffolds for the Chinese hamster reference genome assembly to facilitate the study of the CHO epigenome.</title>
        <authorList>
            <person name="Hilliard W."/>
            <person name="MacDonald M."/>
            <person name="Lee K.H."/>
        </authorList>
    </citation>
    <scope>NUCLEOTIDE SEQUENCE [LARGE SCALE GENOMIC DNA]</scope>
    <source>
        <strain evidence="2">17A/GY</strain>
    </source>
</reference>